<keyword evidence="1" id="KW-1133">Transmembrane helix</keyword>
<evidence type="ECO:0000256" key="1">
    <source>
        <dbReference type="SAM" id="Phobius"/>
    </source>
</evidence>
<evidence type="ECO:0000313" key="2">
    <source>
        <dbReference type="EMBL" id="UOE99900.1"/>
    </source>
</evidence>
<organism evidence="2 3">
    <name type="scientific">Bdellovibrio reynosensis</name>
    <dbReference type="NCBI Taxonomy" id="2835041"/>
    <lineage>
        <taxon>Bacteria</taxon>
        <taxon>Pseudomonadati</taxon>
        <taxon>Bdellovibrionota</taxon>
        <taxon>Bdellovibrionia</taxon>
        <taxon>Bdellovibrionales</taxon>
        <taxon>Pseudobdellovibrionaceae</taxon>
        <taxon>Bdellovibrio</taxon>
    </lineage>
</organism>
<proteinExistence type="predicted"/>
<feature type="transmembrane region" description="Helical" evidence="1">
    <location>
        <begin position="129"/>
        <end position="146"/>
    </location>
</feature>
<reference evidence="2" key="1">
    <citation type="submission" date="2022-03" db="EMBL/GenBank/DDBJ databases">
        <title>Genome Identification and Characterization of new species Bdellovibrio reynosense LBG001 sp. nov. from a Mexico soil sample.</title>
        <authorList>
            <person name="Camilli A."/>
            <person name="Ajao Y."/>
            <person name="Guo X."/>
        </authorList>
    </citation>
    <scope>NUCLEOTIDE SEQUENCE</scope>
    <source>
        <strain evidence="2">LBG001</strain>
    </source>
</reference>
<protein>
    <submittedName>
        <fullName evidence="2">Uncharacterized protein</fullName>
    </submittedName>
</protein>
<feature type="transmembrane region" description="Helical" evidence="1">
    <location>
        <begin position="175"/>
        <end position="204"/>
    </location>
</feature>
<dbReference type="Proteomes" id="UP000830116">
    <property type="component" value="Chromosome"/>
</dbReference>
<evidence type="ECO:0000313" key="3">
    <source>
        <dbReference type="Proteomes" id="UP000830116"/>
    </source>
</evidence>
<feature type="transmembrane region" description="Helical" evidence="1">
    <location>
        <begin position="282"/>
        <end position="300"/>
    </location>
</feature>
<feature type="transmembrane region" description="Helical" evidence="1">
    <location>
        <begin position="242"/>
        <end position="262"/>
    </location>
</feature>
<sequence>MILMWLGSFVLVMFGLMESQKHLTNFFSKEQKSLLDKGGEEKLTSLFARLLALVALETSPRKSLYTGLALYNLRIQTLRPSVLHMALSTLGAWWALFLANLYLGFNGFFLLGLCVIGFLPVSHFAKVKLALKLVFSVGVFLIGGELMLRNSSALQTTLGTSEFAFFLADGRFSSVLVLLAVGILLSLFVQIEFWSLMLALGLLVTNTISFNGALALVTGERIGMMLVFWWRSRKLNQDCQRIGLQLSLVSILGAIIGFFIAGETRTLLAYGFSFETSGFQDKSFQLVLLTLVILLVQWLAQMIWGHFGSLVKVDEIQEAHYFPSSWFEQELLSVPATQWAKDKVHKRLSEIRYHLQGLSTLQEGQVPGHIQARLREEEQKLSSIVFKDIL</sequence>
<feature type="transmembrane region" description="Helical" evidence="1">
    <location>
        <begin position="105"/>
        <end position="122"/>
    </location>
</feature>
<keyword evidence="1" id="KW-0812">Transmembrane</keyword>
<dbReference type="RefSeq" id="WP_243535338.1">
    <property type="nucleotide sequence ID" value="NZ_CP093442.1"/>
</dbReference>
<keyword evidence="3" id="KW-1185">Reference proteome</keyword>
<keyword evidence="1" id="KW-0472">Membrane</keyword>
<dbReference type="EMBL" id="CP093442">
    <property type="protein sequence ID" value="UOE99900.1"/>
    <property type="molecule type" value="Genomic_DNA"/>
</dbReference>
<name>A0ABY4C4L0_9BACT</name>
<gene>
    <name evidence="2" type="ORF">MNR06_09340</name>
</gene>
<accession>A0ABY4C4L0</accession>